<dbReference type="SMART" id="SM00768">
    <property type="entry name" value="X8"/>
    <property type="match status" value="1"/>
</dbReference>
<dbReference type="EnsemblPlants" id="AUR62034590-RA">
    <property type="protein sequence ID" value="AUR62034590-RA:cds"/>
    <property type="gene ID" value="AUR62034590"/>
</dbReference>
<dbReference type="Gramene" id="AUR62034590-RA">
    <property type="protein sequence ID" value="AUR62034590-RA:cds"/>
    <property type="gene ID" value="AUR62034590"/>
</dbReference>
<evidence type="ECO:0000313" key="6">
    <source>
        <dbReference type="Proteomes" id="UP000596660"/>
    </source>
</evidence>
<feature type="domain" description="X8" evidence="4">
    <location>
        <begin position="28"/>
        <end position="117"/>
    </location>
</feature>
<dbReference type="GO" id="GO:0009506">
    <property type="term" value="C:plasmodesma"/>
    <property type="evidence" value="ECO:0007669"/>
    <property type="project" value="UniProtKB-ARBA"/>
</dbReference>
<keyword evidence="6" id="KW-1185">Reference proteome</keyword>
<evidence type="ECO:0000256" key="3">
    <source>
        <dbReference type="SAM" id="MobiDB-lite"/>
    </source>
</evidence>
<sequence length="192" mass="21061">MSHSQRRPSLVGPPKSTARPDGPSPAKGWCVPKQQATDAELHSNINYICSQGVDCKPIQPGDACYNPNNAKAHATYAMNTFYQTKGRQPYQCYFSQTAAISNQNPIVSSFIDTACVAWHQKKKYCKVKISCDDEDNVNLESPPDSLLKPNVVVAAKSVVVVAASDARFETCWLLDEGKKEVVNSSCRSSFID</sequence>
<reference evidence="5" key="1">
    <citation type="journal article" date="2017" name="Nature">
        <title>The genome of Chenopodium quinoa.</title>
        <authorList>
            <person name="Jarvis D.E."/>
            <person name="Ho Y.S."/>
            <person name="Lightfoot D.J."/>
            <person name="Schmoeckel S.M."/>
            <person name="Li B."/>
            <person name="Borm T.J.A."/>
            <person name="Ohyanagi H."/>
            <person name="Mineta K."/>
            <person name="Michell C.T."/>
            <person name="Saber N."/>
            <person name="Kharbatia N.M."/>
            <person name="Rupper R.R."/>
            <person name="Sharp A.R."/>
            <person name="Dally N."/>
            <person name="Boughton B.A."/>
            <person name="Woo Y.H."/>
            <person name="Gao G."/>
            <person name="Schijlen E.G.W.M."/>
            <person name="Guo X."/>
            <person name="Momin A.A."/>
            <person name="Negrao S."/>
            <person name="Al-Babili S."/>
            <person name="Gehring C."/>
            <person name="Roessner U."/>
            <person name="Jung C."/>
            <person name="Murphy K."/>
            <person name="Arold S.T."/>
            <person name="Gojobori T."/>
            <person name="van der Linden C.G."/>
            <person name="van Loo E.N."/>
            <person name="Jellen E.N."/>
            <person name="Maughan P.J."/>
            <person name="Tester M."/>
        </authorList>
    </citation>
    <scope>NUCLEOTIDE SEQUENCE [LARGE SCALE GENOMIC DNA]</scope>
    <source>
        <strain evidence="5">cv. PI 614886</strain>
    </source>
</reference>
<dbReference type="InterPro" id="IPR012946">
    <property type="entry name" value="X8"/>
</dbReference>
<dbReference type="FunFam" id="1.20.58.1040:FF:000003">
    <property type="entry name" value="glucan endo-1,3-beta-glucosidase 7"/>
    <property type="match status" value="1"/>
</dbReference>
<evidence type="ECO:0000313" key="5">
    <source>
        <dbReference type="EnsemblPlants" id="AUR62034590-RA:cds"/>
    </source>
</evidence>
<feature type="region of interest" description="Disordered" evidence="3">
    <location>
        <begin position="1"/>
        <end position="29"/>
    </location>
</feature>
<name>A0A803MSN9_CHEQI</name>
<proteinExistence type="predicted"/>
<dbReference type="PANTHER" id="PTHR31044:SF121">
    <property type="entry name" value="X8 DOMAIN-CONTAINING PROTEIN"/>
    <property type="match status" value="1"/>
</dbReference>
<evidence type="ECO:0000259" key="4">
    <source>
        <dbReference type="SMART" id="SM00768"/>
    </source>
</evidence>
<keyword evidence="2" id="KW-1015">Disulfide bond</keyword>
<dbReference type="Proteomes" id="UP000596660">
    <property type="component" value="Unplaced"/>
</dbReference>
<evidence type="ECO:0000256" key="1">
    <source>
        <dbReference type="ARBA" id="ARBA00022729"/>
    </source>
</evidence>
<dbReference type="AlphaFoldDB" id="A0A803MSN9"/>
<dbReference type="PANTHER" id="PTHR31044">
    <property type="entry name" value="BETA-1,3 GLUCANASE"/>
    <property type="match status" value="1"/>
</dbReference>
<dbReference type="InterPro" id="IPR044788">
    <property type="entry name" value="X8_dom_prot"/>
</dbReference>
<evidence type="ECO:0000256" key="2">
    <source>
        <dbReference type="ARBA" id="ARBA00023157"/>
    </source>
</evidence>
<dbReference type="Gene3D" id="1.20.58.1040">
    <property type="match status" value="1"/>
</dbReference>
<reference evidence="5" key="2">
    <citation type="submission" date="2021-03" db="UniProtKB">
        <authorList>
            <consortium name="EnsemblPlants"/>
        </authorList>
    </citation>
    <scope>IDENTIFICATION</scope>
</reference>
<accession>A0A803MSN9</accession>
<dbReference type="Pfam" id="PF07983">
    <property type="entry name" value="X8"/>
    <property type="match status" value="1"/>
</dbReference>
<protein>
    <recommendedName>
        <fullName evidence="4">X8 domain-containing protein</fullName>
    </recommendedName>
</protein>
<keyword evidence="1" id="KW-0732">Signal</keyword>
<organism evidence="5 6">
    <name type="scientific">Chenopodium quinoa</name>
    <name type="common">Quinoa</name>
    <dbReference type="NCBI Taxonomy" id="63459"/>
    <lineage>
        <taxon>Eukaryota</taxon>
        <taxon>Viridiplantae</taxon>
        <taxon>Streptophyta</taxon>
        <taxon>Embryophyta</taxon>
        <taxon>Tracheophyta</taxon>
        <taxon>Spermatophyta</taxon>
        <taxon>Magnoliopsida</taxon>
        <taxon>eudicotyledons</taxon>
        <taxon>Gunneridae</taxon>
        <taxon>Pentapetalae</taxon>
        <taxon>Caryophyllales</taxon>
        <taxon>Chenopodiaceae</taxon>
        <taxon>Chenopodioideae</taxon>
        <taxon>Atripliceae</taxon>
        <taxon>Chenopodium</taxon>
    </lineage>
</organism>